<evidence type="ECO:0000256" key="1">
    <source>
        <dbReference type="ARBA" id="ARBA00022723"/>
    </source>
</evidence>
<dbReference type="PANTHER" id="PTHR13267:SF3">
    <property type="entry name" value="ZINC FINGER PROTEIN 277"/>
    <property type="match status" value="1"/>
</dbReference>
<dbReference type="OrthoDB" id="278606at2759"/>
<organism evidence="6 7">
    <name type="scientific">Allacma fusca</name>
    <dbReference type="NCBI Taxonomy" id="39272"/>
    <lineage>
        <taxon>Eukaryota</taxon>
        <taxon>Metazoa</taxon>
        <taxon>Ecdysozoa</taxon>
        <taxon>Arthropoda</taxon>
        <taxon>Hexapoda</taxon>
        <taxon>Collembola</taxon>
        <taxon>Symphypleona</taxon>
        <taxon>Sminthuridae</taxon>
        <taxon>Allacma</taxon>
    </lineage>
</organism>
<keyword evidence="3" id="KW-0862">Zinc</keyword>
<dbReference type="Proteomes" id="UP000708208">
    <property type="component" value="Unassembled WGS sequence"/>
</dbReference>
<evidence type="ECO:0000313" key="7">
    <source>
        <dbReference type="Proteomes" id="UP000708208"/>
    </source>
</evidence>
<comment type="caution">
    <text evidence="6">The sequence shown here is derived from an EMBL/GenBank/DDBJ whole genome shotgun (WGS) entry which is preliminary data.</text>
</comment>
<keyword evidence="2 4" id="KW-0863">Zinc-finger</keyword>
<dbReference type="Pfam" id="PF12756">
    <property type="entry name" value="zf-C2H2_2"/>
    <property type="match status" value="2"/>
</dbReference>
<dbReference type="SMART" id="SM00355">
    <property type="entry name" value="ZnF_C2H2"/>
    <property type="match status" value="4"/>
</dbReference>
<evidence type="ECO:0000256" key="2">
    <source>
        <dbReference type="ARBA" id="ARBA00022771"/>
    </source>
</evidence>
<feature type="domain" description="C2H2-type" evidence="5">
    <location>
        <begin position="388"/>
        <end position="415"/>
    </location>
</feature>
<sequence length="491" mass="57728">MQDPILEALTFSLESELHVETEGQGRSNVGQKLGESSSVVTSLTTSESLLNLNCRIPCIIPGCEFVSDQVKDAMKLKESNLLEHLLRIHHFVIDGPDQIANLPKYFCHWRGRLQNAKMEDYCFVMKMDSPIIYENVKYNFENFRADQSPVDRSSTQGSSSSTLDDNKFYMLTPILPEDKALRQKLWNERLELVLEMSRLEREQVDFNRQCLFCKEVFTGNRMSLFYHMAESHNFHFGQPDNVVFVNELLDYINEKLNSKECIYCGKIFKDKAVLREHMRKKQHKRINPSNGNYDKFYIINYLEPGKSWKILEEEDPEDDRREEEWMETSNEETSIVCLFCSFQNVNFDTITSHMVSDHHFDFNSLTSKMSFYEKVKVVNFIRRNIHQNVCLYCEKKFLERTVLLHHFNTHGESESGEVPLFPDSKIWDRAEYFFPTYENDQFLILLDRVNEETAPHTPEKESMDCNTVVVIPEDLPLICENKFLKDEFSFI</sequence>
<proteinExistence type="predicted"/>
<dbReference type="PANTHER" id="PTHR13267">
    <property type="entry name" value="ZINC FINGER PROTEIN 277"/>
    <property type="match status" value="1"/>
</dbReference>
<evidence type="ECO:0000256" key="3">
    <source>
        <dbReference type="ARBA" id="ARBA00022833"/>
    </source>
</evidence>
<dbReference type="PROSITE" id="PS00028">
    <property type="entry name" value="ZINC_FINGER_C2H2_1"/>
    <property type="match status" value="2"/>
</dbReference>
<keyword evidence="1" id="KW-0479">Metal-binding</keyword>
<name>A0A8J2JNT5_9HEXA</name>
<evidence type="ECO:0000313" key="6">
    <source>
        <dbReference type="EMBL" id="CAG7718079.1"/>
    </source>
</evidence>
<gene>
    <name evidence="6" type="ORF">AFUS01_LOCUS7500</name>
</gene>
<accession>A0A8J2JNT5</accession>
<dbReference type="GO" id="GO:0008270">
    <property type="term" value="F:zinc ion binding"/>
    <property type="evidence" value="ECO:0007669"/>
    <property type="project" value="UniProtKB-KW"/>
</dbReference>
<dbReference type="PROSITE" id="PS50157">
    <property type="entry name" value="ZINC_FINGER_C2H2_2"/>
    <property type="match status" value="2"/>
</dbReference>
<dbReference type="AlphaFoldDB" id="A0A8J2JNT5"/>
<reference evidence="6" key="1">
    <citation type="submission" date="2021-06" db="EMBL/GenBank/DDBJ databases">
        <authorList>
            <person name="Hodson N. C."/>
            <person name="Mongue J. A."/>
            <person name="Jaron S. K."/>
        </authorList>
    </citation>
    <scope>NUCLEOTIDE SEQUENCE</scope>
</reference>
<feature type="domain" description="C2H2-type" evidence="5">
    <location>
        <begin position="259"/>
        <end position="288"/>
    </location>
</feature>
<dbReference type="InterPro" id="IPR013087">
    <property type="entry name" value="Znf_C2H2_type"/>
</dbReference>
<dbReference type="EMBL" id="CAJVCH010050721">
    <property type="protein sequence ID" value="CAG7718079.1"/>
    <property type="molecule type" value="Genomic_DNA"/>
</dbReference>
<dbReference type="InterPro" id="IPR040048">
    <property type="entry name" value="ZNF277"/>
</dbReference>
<protein>
    <recommendedName>
        <fullName evidence="5">C2H2-type domain-containing protein</fullName>
    </recommendedName>
</protein>
<evidence type="ECO:0000259" key="5">
    <source>
        <dbReference type="PROSITE" id="PS50157"/>
    </source>
</evidence>
<dbReference type="InterPro" id="IPR041661">
    <property type="entry name" value="ZN622/Rei1/Reh1_Znf-C2H2"/>
</dbReference>
<evidence type="ECO:0000256" key="4">
    <source>
        <dbReference type="PROSITE-ProRule" id="PRU00042"/>
    </source>
</evidence>
<keyword evidence="7" id="KW-1185">Reference proteome</keyword>